<dbReference type="Gene3D" id="3.10.180.10">
    <property type="entry name" value="2,3-Dihydroxybiphenyl 1,2-Dioxygenase, domain 1"/>
    <property type="match status" value="1"/>
</dbReference>
<organism evidence="2 3">
    <name type="scientific">Barrientosiimonas endolithica</name>
    <dbReference type="NCBI Taxonomy" id="1535208"/>
    <lineage>
        <taxon>Bacteria</taxon>
        <taxon>Bacillati</taxon>
        <taxon>Actinomycetota</taxon>
        <taxon>Actinomycetes</taxon>
        <taxon>Micrococcales</taxon>
        <taxon>Dermacoccaceae</taxon>
        <taxon>Barrientosiimonas</taxon>
    </lineage>
</organism>
<dbReference type="InterPro" id="IPR029068">
    <property type="entry name" value="Glyas_Bleomycin-R_OHBP_Dase"/>
</dbReference>
<dbReference type="Pfam" id="PF13669">
    <property type="entry name" value="Glyoxalase_4"/>
    <property type="match status" value="1"/>
</dbReference>
<name>A0ABM8H9C0_9MICO</name>
<dbReference type="EMBL" id="AP027735">
    <property type="protein sequence ID" value="BDZ57518.1"/>
    <property type="molecule type" value="Genomic_DNA"/>
</dbReference>
<proteinExistence type="predicted"/>
<dbReference type="PROSITE" id="PS51819">
    <property type="entry name" value="VOC"/>
    <property type="match status" value="1"/>
</dbReference>
<dbReference type="SUPFAM" id="SSF54593">
    <property type="entry name" value="Glyoxalase/Bleomycin resistance protein/Dihydroxybiphenyl dioxygenase"/>
    <property type="match status" value="1"/>
</dbReference>
<keyword evidence="3" id="KW-1185">Reference proteome</keyword>
<sequence length="145" mass="15809">MSGVSDGSGGLRAVHHIDLWVSALSRGRESWGWLLGELGWSEEFSDDDGCAWTHPDGTYVFMQTALVHAEYVRTGIGMNHLALLVDGRDRLDALRAAAPEHGWSELFAEKYPHAGGEQHVALYLEDRDGLEVEVVTPPATAEPVG</sequence>
<evidence type="ECO:0000313" key="2">
    <source>
        <dbReference type="EMBL" id="BDZ57518.1"/>
    </source>
</evidence>
<feature type="domain" description="VOC" evidence="1">
    <location>
        <begin position="13"/>
        <end position="137"/>
    </location>
</feature>
<evidence type="ECO:0000313" key="3">
    <source>
        <dbReference type="Proteomes" id="UP001321421"/>
    </source>
</evidence>
<dbReference type="Proteomes" id="UP001321421">
    <property type="component" value="Chromosome"/>
</dbReference>
<gene>
    <name evidence="2" type="ORF">GCM10025872_11750</name>
</gene>
<evidence type="ECO:0000259" key="1">
    <source>
        <dbReference type="PROSITE" id="PS51819"/>
    </source>
</evidence>
<dbReference type="InterPro" id="IPR037523">
    <property type="entry name" value="VOC_core"/>
</dbReference>
<accession>A0ABM8H9C0</accession>
<reference evidence="3" key="1">
    <citation type="journal article" date="2019" name="Int. J. Syst. Evol. Microbiol.">
        <title>The Global Catalogue of Microorganisms (GCM) 10K type strain sequencing project: providing services to taxonomists for standard genome sequencing and annotation.</title>
        <authorList>
            <consortium name="The Broad Institute Genomics Platform"/>
            <consortium name="The Broad Institute Genome Sequencing Center for Infectious Disease"/>
            <person name="Wu L."/>
            <person name="Ma J."/>
        </authorList>
    </citation>
    <scope>NUCLEOTIDE SEQUENCE [LARGE SCALE GENOMIC DNA]</scope>
    <source>
        <strain evidence="3">NBRC 110608</strain>
    </source>
</reference>
<protein>
    <recommendedName>
        <fullName evidence="1">VOC domain-containing protein</fullName>
    </recommendedName>
</protein>